<dbReference type="EMBL" id="CP019698">
    <property type="protein sequence ID" value="AQS59404.1"/>
    <property type="molecule type" value="Genomic_DNA"/>
</dbReference>
<name>A0A1S6IXA3_9FIRM</name>
<protein>
    <submittedName>
        <fullName evidence="2">Uncharacterized protein</fullName>
    </submittedName>
</protein>
<keyword evidence="3" id="KW-1185">Reference proteome</keyword>
<dbReference type="Proteomes" id="UP000189464">
    <property type="component" value="Chromosome"/>
</dbReference>
<keyword evidence="1" id="KW-1133">Transmembrane helix</keyword>
<feature type="transmembrane region" description="Helical" evidence="1">
    <location>
        <begin position="49"/>
        <end position="69"/>
    </location>
</feature>
<sequence>MDIFGFNDSLFMHLIPRTIIFVIVVLTFLPWFFRWLWNTTMPEVFNLKPITYGQSFKLLLMSWILFGLFGD</sequence>
<dbReference type="AlphaFoldDB" id="A0A1S6IXA3"/>
<organism evidence="2 3">
    <name type="scientific">Desulforamulus ferrireducens</name>
    <dbReference type="NCBI Taxonomy" id="1833852"/>
    <lineage>
        <taxon>Bacteria</taxon>
        <taxon>Bacillati</taxon>
        <taxon>Bacillota</taxon>
        <taxon>Clostridia</taxon>
        <taxon>Eubacteriales</taxon>
        <taxon>Peptococcaceae</taxon>
        <taxon>Desulforamulus</taxon>
    </lineage>
</organism>
<reference evidence="2 3" key="1">
    <citation type="journal article" date="2016" name="Int. J. Syst. Evol. Microbiol.">
        <title>Desulfotomaculum ferrireducens sp. nov., a moderately thermophilic sulfate-reducing and dissimilatory Fe(III)-reducing bacterium isolated from compost.</title>
        <authorList>
            <person name="Yang G."/>
            <person name="Guo J."/>
            <person name="Zhuang L."/>
            <person name="Yuan Y."/>
            <person name="Zhou S."/>
        </authorList>
    </citation>
    <scope>NUCLEOTIDE SEQUENCE [LARGE SCALE GENOMIC DNA]</scope>
    <source>
        <strain evidence="2 3">GSS09</strain>
    </source>
</reference>
<accession>A0A1S6IXA3</accession>
<evidence type="ECO:0000313" key="2">
    <source>
        <dbReference type="EMBL" id="AQS59404.1"/>
    </source>
</evidence>
<keyword evidence="1" id="KW-0812">Transmembrane</keyword>
<evidence type="ECO:0000256" key="1">
    <source>
        <dbReference type="SAM" id="Phobius"/>
    </source>
</evidence>
<feature type="transmembrane region" description="Helical" evidence="1">
    <location>
        <begin position="14"/>
        <end position="37"/>
    </location>
</feature>
<dbReference type="STRING" id="1833852.B0537_10080"/>
<dbReference type="KEGG" id="dfg:B0537_10080"/>
<evidence type="ECO:0000313" key="3">
    <source>
        <dbReference type="Proteomes" id="UP000189464"/>
    </source>
</evidence>
<proteinExistence type="predicted"/>
<gene>
    <name evidence="2" type="ORF">B0537_10080</name>
</gene>
<keyword evidence="1" id="KW-0472">Membrane</keyword>